<keyword evidence="4" id="KW-1185">Reference proteome</keyword>
<feature type="compositionally biased region" description="Basic and acidic residues" evidence="1">
    <location>
        <begin position="19"/>
        <end position="29"/>
    </location>
</feature>
<dbReference type="PANTHER" id="PTHR35910">
    <property type="entry name" value="2EXR DOMAIN-CONTAINING PROTEIN"/>
    <property type="match status" value="1"/>
</dbReference>
<evidence type="ECO:0000313" key="4">
    <source>
        <dbReference type="Proteomes" id="UP001391051"/>
    </source>
</evidence>
<feature type="compositionally biased region" description="Acidic residues" evidence="1">
    <location>
        <begin position="537"/>
        <end position="551"/>
    </location>
</feature>
<feature type="compositionally biased region" description="Acidic residues" evidence="1">
    <location>
        <begin position="31"/>
        <end position="56"/>
    </location>
</feature>
<accession>A0ABR1PYJ2</accession>
<proteinExistence type="predicted"/>
<feature type="compositionally biased region" description="Polar residues" evidence="1">
    <location>
        <begin position="1"/>
        <end position="14"/>
    </location>
</feature>
<feature type="domain" description="2EXR" evidence="2">
    <location>
        <begin position="77"/>
        <end position="171"/>
    </location>
</feature>
<feature type="compositionally biased region" description="Acidic residues" evidence="1">
    <location>
        <begin position="585"/>
        <end position="617"/>
    </location>
</feature>
<comment type="caution">
    <text evidence="3">The sequence shown here is derived from an EMBL/GenBank/DDBJ whole genome shotgun (WGS) entry which is preliminary data.</text>
</comment>
<dbReference type="RefSeq" id="XP_066694756.1">
    <property type="nucleotide sequence ID" value="XM_066848060.1"/>
</dbReference>
<evidence type="ECO:0000256" key="1">
    <source>
        <dbReference type="SAM" id="MobiDB-lite"/>
    </source>
</evidence>
<name>A0ABR1PYJ2_9PEZI</name>
<dbReference type="EMBL" id="JAQQWE010000008">
    <property type="protein sequence ID" value="KAK7942725.1"/>
    <property type="molecule type" value="Genomic_DNA"/>
</dbReference>
<feature type="compositionally biased region" description="Acidic residues" evidence="1">
    <location>
        <begin position="507"/>
        <end position="521"/>
    </location>
</feature>
<dbReference type="PANTHER" id="PTHR35910:SF6">
    <property type="entry name" value="2EXR DOMAIN-CONTAINING PROTEIN"/>
    <property type="match status" value="1"/>
</dbReference>
<evidence type="ECO:0000313" key="3">
    <source>
        <dbReference type="EMBL" id="KAK7942725.1"/>
    </source>
</evidence>
<evidence type="ECO:0000259" key="2">
    <source>
        <dbReference type="Pfam" id="PF20150"/>
    </source>
</evidence>
<protein>
    <recommendedName>
        <fullName evidence="2">2EXR domain-containing protein</fullName>
    </recommendedName>
</protein>
<dbReference type="GeneID" id="92081122"/>
<feature type="compositionally biased region" description="Acidic residues" evidence="1">
    <location>
        <begin position="361"/>
        <end position="407"/>
    </location>
</feature>
<organism evidence="3 4">
    <name type="scientific">Apiospora aurea</name>
    <dbReference type="NCBI Taxonomy" id="335848"/>
    <lineage>
        <taxon>Eukaryota</taxon>
        <taxon>Fungi</taxon>
        <taxon>Dikarya</taxon>
        <taxon>Ascomycota</taxon>
        <taxon>Pezizomycotina</taxon>
        <taxon>Sordariomycetes</taxon>
        <taxon>Xylariomycetidae</taxon>
        <taxon>Amphisphaeriales</taxon>
        <taxon>Apiosporaceae</taxon>
        <taxon>Apiospora</taxon>
    </lineage>
</organism>
<gene>
    <name evidence="3" type="ORF">PG986_011838</name>
</gene>
<feature type="compositionally biased region" description="Acidic residues" evidence="1">
    <location>
        <begin position="661"/>
        <end position="703"/>
    </location>
</feature>
<feature type="region of interest" description="Disordered" evidence="1">
    <location>
        <begin position="355"/>
        <end position="703"/>
    </location>
</feature>
<feature type="compositionally biased region" description="Acidic residues" evidence="1">
    <location>
        <begin position="477"/>
        <end position="492"/>
    </location>
</feature>
<feature type="region of interest" description="Disordered" evidence="1">
    <location>
        <begin position="1"/>
        <end position="71"/>
    </location>
</feature>
<dbReference type="InterPro" id="IPR045518">
    <property type="entry name" value="2EXR"/>
</dbReference>
<sequence>MPSGSESESGSDRTGSVAPDHDDIDHNVDESNSDGSDESDDDENHDFLDVEAVESGDESHEGDTDDESEDGFEFESFPQFTRLPLELRQRIWEIFDPDMRAPARVFGFRMPFSGANELHEGPLLERQTAPARAILATHHESREYALKYYPDAIEKGGEPGIIRYRKESDIIMVSGYFRDFASISSWQESGVFTGIRNIALDLEGTAEHQYEDLLSTERPQWPNLQSTYFVTQAITHPTRNLRWCGSDAVQTYHLQVEELDTGLGEDYEAFYCWPQGREREHTNLPIFGHEEEEDGEEEGEGIDKSSLGQKCSVIKIGEETIWPIVVFDFEGSGVHRYDKLREIYPVGGNWEEADDWHSDEFSGDEEDEHYPDEYESEGIDDGSVDEDEASGDEDDLQVLDDDSEQEFDTSVFNGFSPPPDDFAAAVDSANFSSVEPESVHFSSVEPGSPDHSDAEASDTADESVRNVQRPRRRVLADSEEESGVESEDEEQNDAQPATRRKRAVMSDSEEEEDGEDMSAEDEQSKLSKRRKRVVMSDSEEEEEETEEEEQTEPNKRRKRVATSDSEDEGEPTRANKRRRRTAMPESDDDDDDSATEQGEAESASDDDSEDDEDDSEDEKPQKKPSLAERLQLFRSEVPVAPSPEAGSEPDSDMEQLRNGDYDDPFADTYDRDDEGDLDVLSENDQLLDMDGDEEDPYGDDGGY</sequence>
<dbReference type="Pfam" id="PF20150">
    <property type="entry name" value="2EXR"/>
    <property type="match status" value="1"/>
</dbReference>
<dbReference type="Proteomes" id="UP001391051">
    <property type="component" value="Unassembled WGS sequence"/>
</dbReference>
<reference evidence="3 4" key="1">
    <citation type="submission" date="2023-01" db="EMBL/GenBank/DDBJ databases">
        <title>Analysis of 21 Apiospora genomes using comparative genomics revels a genus with tremendous synthesis potential of carbohydrate active enzymes and secondary metabolites.</title>
        <authorList>
            <person name="Sorensen T."/>
        </authorList>
    </citation>
    <scope>NUCLEOTIDE SEQUENCE [LARGE SCALE GENOMIC DNA]</scope>
    <source>
        <strain evidence="3 4">CBS 24483</strain>
    </source>
</reference>